<protein>
    <recommendedName>
        <fullName evidence="2">SAV-6107-like HEPN domain-containing protein</fullName>
    </recommendedName>
</protein>
<organism evidence="3 4">
    <name type="scientific">Nakamurella leprariae</name>
    <dbReference type="NCBI Taxonomy" id="2803911"/>
    <lineage>
        <taxon>Bacteria</taxon>
        <taxon>Bacillati</taxon>
        <taxon>Actinomycetota</taxon>
        <taxon>Actinomycetes</taxon>
        <taxon>Nakamurellales</taxon>
        <taxon>Nakamurellaceae</taxon>
        <taxon>Nakamurella</taxon>
    </lineage>
</organism>
<dbReference type="InterPro" id="IPR040891">
    <property type="entry name" value="HEPN_SAV_6107"/>
</dbReference>
<keyword evidence="4" id="KW-1185">Reference proteome</keyword>
<sequence length="167" mass="17214">MLCDPTAADGAEAPGRSPRRAAPAARTGPNRTGERSRPAPLGAPPVPQAARDLLADAGRGVGRAVGIADAPERFAAAHLAALRAAAAVLAARARPVRGRRGSAWELIARVAPELSEWGAFFAAGSAKRHAVEAGLAATVTAREADDMVRQTAVFLDVVEELLSRRSA</sequence>
<gene>
    <name evidence="3" type="ORF">JL106_18260</name>
</gene>
<accession>A0A938YG26</accession>
<evidence type="ECO:0000259" key="2">
    <source>
        <dbReference type="Pfam" id="PF18726"/>
    </source>
</evidence>
<feature type="domain" description="SAV-6107-like HEPN" evidence="2">
    <location>
        <begin position="64"/>
        <end position="159"/>
    </location>
</feature>
<evidence type="ECO:0000313" key="3">
    <source>
        <dbReference type="EMBL" id="MBM9469234.1"/>
    </source>
</evidence>
<evidence type="ECO:0000313" key="4">
    <source>
        <dbReference type="Proteomes" id="UP000663792"/>
    </source>
</evidence>
<feature type="region of interest" description="Disordered" evidence="1">
    <location>
        <begin position="1"/>
        <end position="47"/>
    </location>
</feature>
<dbReference type="EMBL" id="JAERWK010000025">
    <property type="protein sequence ID" value="MBM9469234.1"/>
    <property type="molecule type" value="Genomic_DNA"/>
</dbReference>
<dbReference type="Proteomes" id="UP000663792">
    <property type="component" value="Unassembled WGS sequence"/>
</dbReference>
<dbReference type="AlphaFoldDB" id="A0A938YG26"/>
<reference evidence="3" key="1">
    <citation type="submission" date="2021-01" db="EMBL/GenBank/DDBJ databases">
        <title>YIM 132084 draft genome.</title>
        <authorList>
            <person name="An D."/>
        </authorList>
    </citation>
    <scope>NUCLEOTIDE SEQUENCE</scope>
    <source>
        <strain evidence="3">YIM 132084</strain>
    </source>
</reference>
<comment type="caution">
    <text evidence="3">The sequence shown here is derived from an EMBL/GenBank/DDBJ whole genome shotgun (WGS) entry which is preliminary data.</text>
</comment>
<proteinExistence type="predicted"/>
<dbReference type="Pfam" id="PF18726">
    <property type="entry name" value="HEPN_SAV_6107"/>
    <property type="match status" value="1"/>
</dbReference>
<name>A0A938YG26_9ACTN</name>
<evidence type="ECO:0000256" key="1">
    <source>
        <dbReference type="SAM" id="MobiDB-lite"/>
    </source>
</evidence>
<feature type="compositionally biased region" description="Low complexity" evidence="1">
    <location>
        <begin position="10"/>
        <end position="29"/>
    </location>
</feature>